<feature type="domain" description="Fido" evidence="2">
    <location>
        <begin position="173"/>
        <end position="355"/>
    </location>
</feature>
<name>A0A6M8AX73_9ACTO</name>
<dbReference type="InterPro" id="IPR036597">
    <property type="entry name" value="Fido-like_dom_sf"/>
</dbReference>
<evidence type="ECO:0000313" key="3">
    <source>
        <dbReference type="EMBL" id="QKD78989.1"/>
    </source>
</evidence>
<proteinExistence type="predicted"/>
<accession>A0A6M8AX73</accession>
<protein>
    <submittedName>
        <fullName evidence="3">Fic family protein</fullName>
    </submittedName>
</protein>
<dbReference type="Gene3D" id="1.10.3290.10">
    <property type="entry name" value="Fido-like domain"/>
    <property type="match status" value="1"/>
</dbReference>
<sequence length="377" mass="37389">MITMGASIGRSSGASGGRPGGSAVPAGTGGARLTGGAGGAGAPSRSATGAGVGGAERALVSALAAIAEDARVARAQEAVREASAELRWHEALRRRWREARAEAAIRGAIASGAIEGALVSASTLREQVAAGRLERPLSGDPSLDAVAGIWRAGVRLTGFMPDLRGQGRPAEPSPRSLLAGLHRDLAGPLAASGAIGLDEVAVPRTALPPGRGGAEGENAADGVAGARSSGGAVNSVALGAAPREGGPGSAPRGRALVERLDALLAIIAAPGVPALVRAAVVHGEMIAARPFTAGNAALGRLLVRHLITRDGLEPTGVAVPDAYARRAPGAYSDAAASYARGDAEGVIAWTIWQAEAILVGITEGVELCRAIQAGRTG</sequence>
<feature type="compositionally biased region" description="Gly residues" evidence="1">
    <location>
        <begin position="27"/>
        <end position="41"/>
    </location>
</feature>
<dbReference type="EMBL" id="CP053642">
    <property type="protein sequence ID" value="QKD78989.1"/>
    <property type="molecule type" value="Genomic_DNA"/>
</dbReference>
<dbReference type="RefSeq" id="WP_159522710.1">
    <property type="nucleotide sequence ID" value="NZ_CP053642.1"/>
</dbReference>
<dbReference type="PROSITE" id="PS51459">
    <property type="entry name" value="FIDO"/>
    <property type="match status" value="1"/>
</dbReference>
<dbReference type="InterPro" id="IPR003812">
    <property type="entry name" value="Fido"/>
</dbReference>
<feature type="compositionally biased region" description="Low complexity" evidence="1">
    <location>
        <begin position="1"/>
        <end position="13"/>
    </location>
</feature>
<dbReference type="KEGG" id="amam:HPC72_00780"/>
<keyword evidence="4" id="KW-1185">Reference proteome</keyword>
<dbReference type="SUPFAM" id="SSF140931">
    <property type="entry name" value="Fic-like"/>
    <property type="match status" value="1"/>
</dbReference>
<feature type="region of interest" description="Disordered" evidence="1">
    <location>
        <begin position="206"/>
        <end position="226"/>
    </location>
</feature>
<evidence type="ECO:0000313" key="4">
    <source>
        <dbReference type="Proteomes" id="UP000504752"/>
    </source>
</evidence>
<organism evidence="3 4">
    <name type="scientific">Actinomyces marmotae</name>
    <dbReference type="NCBI Taxonomy" id="2737173"/>
    <lineage>
        <taxon>Bacteria</taxon>
        <taxon>Bacillati</taxon>
        <taxon>Actinomycetota</taxon>
        <taxon>Actinomycetes</taxon>
        <taxon>Actinomycetales</taxon>
        <taxon>Actinomycetaceae</taxon>
        <taxon>Actinomyces</taxon>
    </lineage>
</organism>
<evidence type="ECO:0000259" key="2">
    <source>
        <dbReference type="PROSITE" id="PS51459"/>
    </source>
</evidence>
<dbReference type="Proteomes" id="UP000504752">
    <property type="component" value="Chromosome"/>
</dbReference>
<feature type="region of interest" description="Disordered" evidence="1">
    <location>
        <begin position="1"/>
        <end position="51"/>
    </location>
</feature>
<reference evidence="3 4" key="1">
    <citation type="submission" date="2020-05" db="EMBL/GenBank/DDBJ databases">
        <title>Actinomyces sp. zg-325.</title>
        <authorList>
            <person name="Yang C."/>
        </authorList>
    </citation>
    <scope>NUCLEOTIDE SEQUENCE [LARGE SCALE GENOMIC DNA]</scope>
    <source>
        <strain evidence="4">zg-325</strain>
    </source>
</reference>
<dbReference type="AlphaFoldDB" id="A0A6M8AX73"/>
<gene>
    <name evidence="3" type="ORF">HPC72_00780</name>
</gene>
<evidence type="ECO:0000256" key="1">
    <source>
        <dbReference type="SAM" id="MobiDB-lite"/>
    </source>
</evidence>